<organism evidence="2">
    <name type="scientific">marine sediment metagenome</name>
    <dbReference type="NCBI Taxonomy" id="412755"/>
    <lineage>
        <taxon>unclassified sequences</taxon>
        <taxon>metagenomes</taxon>
        <taxon>ecological metagenomes</taxon>
    </lineage>
</organism>
<sequence length="178" mass="19945">RPYPIPINRNEIAANIELYPIINSRTHPLFVPVIITIGLGSSLLLFITSFGIKENLFAQLQEHEGFIEGLKLTLKNKPFWLLMIPAFLLGIIYPIILTGLLYYIDYIISGQDPIYMLIGLIIGIILGMIINLKKIAKWQPKKTMMMNAYSSTAGLVLLFIIGYNSMLAAISFLFIGIG</sequence>
<gene>
    <name evidence="2" type="ORF">S03H2_67391</name>
</gene>
<feature type="non-terminal residue" evidence="2">
    <location>
        <position position="1"/>
    </location>
</feature>
<proteinExistence type="predicted"/>
<feature type="transmembrane region" description="Helical" evidence="1">
    <location>
        <begin position="79"/>
        <end position="102"/>
    </location>
</feature>
<name>X1I1W5_9ZZZZ</name>
<evidence type="ECO:0000313" key="2">
    <source>
        <dbReference type="EMBL" id="GAH76401.1"/>
    </source>
</evidence>
<dbReference type="SUPFAM" id="SSF103473">
    <property type="entry name" value="MFS general substrate transporter"/>
    <property type="match status" value="1"/>
</dbReference>
<dbReference type="Pfam" id="PF13347">
    <property type="entry name" value="MFS_2"/>
    <property type="match status" value="1"/>
</dbReference>
<feature type="non-terminal residue" evidence="2">
    <location>
        <position position="178"/>
    </location>
</feature>
<reference evidence="2" key="1">
    <citation type="journal article" date="2014" name="Front. Microbiol.">
        <title>High frequency of phylogenetically diverse reductive dehalogenase-homologous genes in deep subseafloor sedimentary metagenomes.</title>
        <authorList>
            <person name="Kawai M."/>
            <person name="Futagami T."/>
            <person name="Toyoda A."/>
            <person name="Takaki Y."/>
            <person name="Nishi S."/>
            <person name="Hori S."/>
            <person name="Arai W."/>
            <person name="Tsubouchi T."/>
            <person name="Morono Y."/>
            <person name="Uchiyama I."/>
            <person name="Ito T."/>
            <person name="Fujiyama A."/>
            <person name="Inagaki F."/>
            <person name="Takami H."/>
        </authorList>
    </citation>
    <scope>NUCLEOTIDE SEQUENCE</scope>
    <source>
        <strain evidence="2">Expedition CK06-06</strain>
    </source>
</reference>
<comment type="caution">
    <text evidence="2">The sequence shown here is derived from an EMBL/GenBank/DDBJ whole genome shotgun (WGS) entry which is preliminary data.</text>
</comment>
<dbReference type="AlphaFoldDB" id="X1I1W5"/>
<dbReference type="EMBL" id="BARU01044113">
    <property type="protein sequence ID" value="GAH76401.1"/>
    <property type="molecule type" value="Genomic_DNA"/>
</dbReference>
<keyword evidence="1" id="KW-0472">Membrane</keyword>
<feature type="transmembrane region" description="Helical" evidence="1">
    <location>
        <begin position="114"/>
        <end position="132"/>
    </location>
</feature>
<accession>X1I1W5</accession>
<dbReference type="Gene3D" id="1.20.1250.20">
    <property type="entry name" value="MFS general substrate transporter like domains"/>
    <property type="match status" value="1"/>
</dbReference>
<protein>
    <submittedName>
        <fullName evidence="2">Uncharacterized protein</fullName>
    </submittedName>
</protein>
<feature type="transmembrane region" description="Helical" evidence="1">
    <location>
        <begin position="29"/>
        <end position="52"/>
    </location>
</feature>
<dbReference type="InterPro" id="IPR036259">
    <property type="entry name" value="MFS_trans_sf"/>
</dbReference>
<keyword evidence="1" id="KW-1133">Transmembrane helix</keyword>
<feature type="transmembrane region" description="Helical" evidence="1">
    <location>
        <begin position="153"/>
        <end position="177"/>
    </location>
</feature>
<evidence type="ECO:0000256" key="1">
    <source>
        <dbReference type="SAM" id="Phobius"/>
    </source>
</evidence>
<keyword evidence="1" id="KW-0812">Transmembrane</keyword>